<keyword evidence="3" id="KW-1185">Reference proteome</keyword>
<evidence type="ECO:0000259" key="1">
    <source>
        <dbReference type="Pfam" id="PF00849"/>
    </source>
</evidence>
<dbReference type="InterPro" id="IPR006145">
    <property type="entry name" value="PsdUridine_synth_RsuA/RluA"/>
</dbReference>
<dbReference type="SUPFAM" id="SSF55120">
    <property type="entry name" value="Pseudouridine synthase"/>
    <property type="match status" value="1"/>
</dbReference>
<feature type="domain" description="Pseudouridine synthase RsuA/RluA-like" evidence="1">
    <location>
        <begin position="89"/>
        <end position="236"/>
    </location>
</feature>
<gene>
    <name evidence="2" type="ORF">CKA81_15560</name>
</gene>
<dbReference type="PANTHER" id="PTHR21600">
    <property type="entry name" value="MITOCHONDRIAL RNA PSEUDOURIDINE SYNTHASE"/>
    <property type="match status" value="1"/>
</dbReference>
<organism evidence="2 3">
    <name type="scientific">Pollutimonas thiosulfatoxidans</name>
    <dbReference type="NCBI Taxonomy" id="2028345"/>
    <lineage>
        <taxon>Bacteria</taxon>
        <taxon>Pseudomonadati</taxon>
        <taxon>Pseudomonadota</taxon>
        <taxon>Betaproteobacteria</taxon>
        <taxon>Burkholderiales</taxon>
        <taxon>Alcaligenaceae</taxon>
        <taxon>Pollutimonas</taxon>
    </lineage>
</organism>
<evidence type="ECO:0000313" key="3">
    <source>
        <dbReference type="Proteomes" id="UP000283474"/>
    </source>
</evidence>
<evidence type="ECO:0000313" key="2">
    <source>
        <dbReference type="EMBL" id="QAA95661.1"/>
    </source>
</evidence>
<dbReference type="GO" id="GO:0140098">
    <property type="term" value="F:catalytic activity, acting on RNA"/>
    <property type="evidence" value="ECO:0007669"/>
    <property type="project" value="UniProtKB-ARBA"/>
</dbReference>
<protein>
    <submittedName>
        <fullName evidence="2">Pseudouridine synthase</fullName>
    </submittedName>
</protein>
<dbReference type="KEGG" id="pus:CKA81_15560"/>
<dbReference type="InterPro" id="IPR020103">
    <property type="entry name" value="PsdUridine_synth_cat_dom_sf"/>
</dbReference>
<dbReference type="GO" id="GO:0000455">
    <property type="term" value="P:enzyme-directed rRNA pseudouridine synthesis"/>
    <property type="evidence" value="ECO:0007669"/>
    <property type="project" value="TreeGrafter"/>
</dbReference>
<dbReference type="GO" id="GO:0009982">
    <property type="term" value="F:pseudouridine synthase activity"/>
    <property type="evidence" value="ECO:0007669"/>
    <property type="project" value="InterPro"/>
</dbReference>
<reference evidence="2 3" key="1">
    <citation type="submission" date="2017-08" db="EMBL/GenBank/DDBJ databases">
        <authorList>
            <person name="Park S.-J."/>
            <person name="Kim H."/>
        </authorList>
    </citation>
    <scope>NUCLEOTIDE SEQUENCE [LARGE SCALE GENOMIC DNA]</scope>
    <source>
        <strain evidence="3">ye3</strain>
    </source>
</reference>
<accession>A0A451FSY1</accession>
<dbReference type="EMBL" id="CP022987">
    <property type="protein sequence ID" value="QAA95661.1"/>
    <property type="molecule type" value="Genomic_DNA"/>
</dbReference>
<dbReference type="AlphaFoldDB" id="A0A451FSY1"/>
<dbReference type="PANTHER" id="PTHR21600:SF84">
    <property type="entry name" value="PSEUDOURIDINE SYNTHASE RSUA_RLUA-LIKE DOMAIN-CONTAINING PROTEIN"/>
    <property type="match status" value="1"/>
</dbReference>
<dbReference type="InterPro" id="IPR050188">
    <property type="entry name" value="RluA_PseudoU_synthase"/>
</dbReference>
<dbReference type="OrthoDB" id="9785808at2"/>
<dbReference type="GO" id="GO:0003723">
    <property type="term" value="F:RNA binding"/>
    <property type="evidence" value="ECO:0007669"/>
    <property type="project" value="InterPro"/>
</dbReference>
<dbReference type="Pfam" id="PF00849">
    <property type="entry name" value="PseudoU_synth_2"/>
    <property type="match status" value="1"/>
</dbReference>
<dbReference type="Proteomes" id="UP000283474">
    <property type="component" value="Chromosome"/>
</dbReference>
<name>A0A451FSY1_9BURK</name>
<sequence length="293" mass="33299">MREGVAPSRVFLPQGPWQCLGEFLVQRFPHVDPAILQARLAAGQIVDSTGTPQSAQAAYHPGGWLWYYRAVPDEVQLPFDLPVLYRDEHLVAVDKPHFLASTPGGRYLYQTALTRLRQTLDLPDLSPMHRLDRETAGVLLFCVDPASRGAYQSLFQNRLVHKEYLAMAPWRLNLSSPLERRSRLEPRPGHFTMQEVPGTPNSVTAITLLSRHGELGLYRLEPLSGRKHQLRVHMSALGIPICHDRFYPELQPYNDSDDHERPLQLLAETIAFTDPLSGHPRRFTSSRRLALHQ</sequence>
<dbReference type="Gene3D" id="3.30.2350.10">
    <property type="entry name" value="Pseudouridine synthase"/>
    <property type="match status" value="1"/>
</dbReference>
<proteinExistence type="predicted"/>